<proteinExistence type="predicted"/>
<dbReference type="KEGG" id="bps:BPSL0557"/>
<dbReference type="STRING" id="272560.BPSL0557"/>
<dbReference type="Proteomes" id="UP000000605">
    <property type="component" value="Chromosome 1"/>
</dbReference>
<dbReference type="AlphaFoldDB" id="Q63XI3"/>
<evidence type="ECO:0000256" key="1">
    <source>
        <dbReference type="SAM" id="MobiDB-lite"/>
    </source>
</evidence>
<dbReference type="EMBL" id="BX571965">
    <property type="protein sequence ID" value="CAH34546.1"/>
    <property type="molecule type" value="Genomic_DNA"/>
</dbReference>
<name>Q63XI3_BURPS</name>
<feature type="region of interest" description="Disordered" evidence="1">
    <location>
        <begin position="93"/>
        <end position="117"/>
    </location>
</feature>
<dbReference type="eggNOG" id="COG1112">
    <property type="taxonomic scope" value="Bacteria"/>
</dbReference>
<organism evidence="2 3">
    <name type="scientific">Burkholderia pseudomallei (strain K96243)</name>
    <dbReference type="NCBI Taxonomy" id="272560"/>
    <lineage>
        <taxon>Bacteria</taxon>
        <taxon>Pseudomonadati</taxon>
        <taxon>Pseudomonadota</taxon>
        <taxon>Betaproteobacteria</taxon>
        <taxon>Burkholderiales</taxon>
        <taxon>Burkholderiaceae</taxon>
        <taxon>Burkholderia</taxon>
        <taxon>pseudomallei group</taxon>
    </lineage>
</organism>
<protein>
    <submittedName>
        <fullName evidence="2">Uncharacterized protein</fullName>
    </submittedName>
</protein>
<gene>
    <name evidence="2" type="ordered locus">BPSL0557</name>
</gene>
<feature type="compositionally biased region" description="Basic residues" evidence="1">
    <location>
        <begin position="105"/>
        <end position="117"/>
    </location>
</feature>
<reference evidence="2 3" key="1">
    <citation type="journal article" date="2004" name="Proc. Natl. Acad. Sci. U.S.A.">
        <title>Genomic plasticity of the causative agent of melioidosis, Burkholderia pseudomallei.</title>
        <authorList>
            <person name="Holden M.T.G."/>
            <person name="Titball R.W."/>
            <person name="Peacock S.J."/>
            <person name="Cerdeno-Tarraga A.M."/>
            <person name="Atkins T."/>
            <person name="Crossman L.C."/>
            <person name="Pitt T."/>
            <person name="Churcher C."/>
            <person name="Mungall K."/>
            <person name="Bentley S.D."/>
            <person name="Sebaihia M."/>
            <person name="Thomson N.R."/>
            <person name="Bason N."/>
            <person name="Beacham I.R."/>
            <person name="Brooks K."/>
            <person name="Brown K.A."/>
            <person name="Brown N.F."/>
            <person name="Challis G.L."/>
            <person name="Cherevach I."/>
            <person name="Chillingworth T."/>
            <person name="Cronin A."/>
            <person name="Crosset B."/>
            <person name="Davis P."/>
            <person name="DeShazer D."/>
            <person name="Feltwell T."/>
            <person name="Fraser A."/>
            <person name="Hance Z."/>
            <person name="Hauser H."/>
            <person name="Holroyd S."/>
            <person name="Jagels K."/>
            <person name="Keith K.E."/>
            <person name="Maddison M."/>
            <person name="Moule S."/>
            <person name="Price C."/>
            <person name="Quail M.A."/>
            <person name="Rabbinowitsch E."/>
            <person name="Rutherford K."/>
            <person name="Sanders M."/>
            <person name="Simmonds M."/>
            <person name="Songsivilai S."/>
            <person name="Stevens K."/>
            <person name="Tumapa S."/>
            <person name="Vesaratchavest M."/>
            <person name="Whitehead S."/>
            <person name="Yeats C."/>
            <person name="Barrell B.G."/>
            <person name="Oyston P.C.F."/>
            <person name="Parkhill J."/>
        </authorList>
    </citation>
    <scope>NUCLEOTIDE SEQUENCE [LARGE SCALE GENOMIC DNA]</scope>
    <source>
        <strain evidence="2 3">K96243</strain>
    </source>
</reference>
<evidence type="ECO:0000313" key="2">
    <source>
        <dbReference type="EMBL" id="CAH34546.1"/>
    </source>
</evidence>
<sequence length="117" mass="12563">MTLLEHFSGPAVENEVDQAGLIKLCESGFEREFFGMLVERGLSRHPAGEERRYRLDLVVEGANDARLASSAMATPSTAPTGGPVTCPVSEFLSAQAGPSGDASRRRGVCARRKSLRN</sequence>
<accession>Q63XI3</accession>
<keyword evidence="3" id="KW-1185">Reference proteome</keyword>
<evidence type="ECO:0000313" key="3">
    <source>
        <dbReference type="Proteomes" id="UP000000605"/>
    </source>
</evidence>